<dbReference type="Pfam" id="PF00892">
    <property type="entry name" value="EamA"/>
    <property type="match status" value="2"/>
</dbReference>
<sequence length="291" mass="30438">MIGICFIWAVNVVVGRIVIADLGTPPLLYAFLRFAVVAILLHRFLVPIPRPFGRMVAVGGLMGAGHFGLLFLGLQYASPSTAAIVVQFGIPATAVLSVWLLKERMSRRRVLGTAIAFAGVITVMWTPGGLVPSLGASFVLASAFALSLGSVLMKGMPRIAPLQLQAWVSLISLLPLAIISGLTEAAPVTHIANGGWPVAAAIAFSAVVVTIVAHTGYYRLLQLYDVNLVAPLTLLMPIMTVGLGIVFTGDQVDIKMLAGSVLALGGVAVILSPSRGTLQRRLAAVSKPTKG</sequence>
<comment type="similarity">
    <text evidence="2">Belongs to the EamA transporter family.</text>
</comment>
<feature type="domain" description="EamA" evidence="7">
    <location>
        <begin position="2"/>
        <end position="124"/>
    </location>
</feature>
<evidence type="ECO:0000256" key="6">
    <source>
        <dbReference type="SAM" id="Phobius"/>
    </source>
</evidence>
<protein>
    <submittedName>
        <fullName evidence="8">Drug/metabolite transporter (DMT)-like permease</fullName>
    </submittedName>
</protein>
<organism evidence="8 9">
    <name type="scientific">Aureimonas pseudogalii</name>
    <dbReference type="NCBI Taxonomy" id="1744844"/>
    <lineage>
        <taxon>Bacteria</taxon>
        <taxon>Pseudomonadati</taxon>
        <taxon>Pseudomonadota</taxon>
        <taxon>Alphaproteobacteria</taxon>
        <taxon>Hyphomicrobiales</taxon>
        <taxon>Aurantimonadaceae</taxon>
        <taxon>Aureimonas</taxon>
    </lineage>
</organism>
<comment type="caution">
    <text evidence="8">The sequence shown here is derived from an EMBL/GenBank/DDBJ whole genome shotgun (WGS) entry which is preliminary data.</text>
</comment>
<feature type="transmembrane region" description="Helical" evidence="6">
    <location>
        <begin position="134"/>
        <end position="152"/>
    </location>
</feature>
<dbReference type="InterPro" id="IPR000620">
    <property type="entry name" value="EamA_dom"/>
</dbReference>
<comment type="subcellular location">
    <subcellularLocation>
        <location evidence="1">Membrane</location>
        <topology evidence="1">Multi-pass membrane protein</topology>
    </subcellularLocation>
</comment>
<reference evidence="8 9" key="1">
    <citation type="submission" date="2020-08" db="EMBL/GenBank/DDBJ databases">
        <title>Genomic Encyclopedia of Type Strains, Phase IV (KMG-IV): sequencing the most valuable type-strain genomes for metagenomic binning, comparative biology and taxonomic classification.</title>
        <authorList>
            <person name="Goeker M."/>
        </authorList>
    </citation>
    <scope>NUCLEOTIDE SEQUENCE [LARGE SCALE GENOMIC DNA]</scope>
    <source>
        <strain evidence="8 9">DSM 102238</strain>
    </source>
</reference>
<keyword evidence="3 6" id="KW-0812">Transmembrane</keyword>
<gene>
    <name evidence="8" type="ORF">GGR04_004223</name>
</gene>
<feature type="transmembrane region" description="Helical" evidence="6">
    <location>
        <begin position="195"/>
        <end position="216"/>
    </location>
</feature>
<keyword evidence="9" id="KW-1185">Reference proteome</keyword>
<feature type="transmembrane region" description="Helical" evidence="6">
    <location>
        <begin position="254"/>
        <end position="271"/>
    </location>
</feature>
<evidence type="ECO:0000256" key="2">
    <source>
        <dbReference type="ARBA" id="ARBA00007362"/>
    </source>
</evidence>
<evidence type="ECO:0000256" key="5">
    <source>
        <dbReference type="ARBA" id="ARBA00023136"/>
    </source>
</evidence>
<name>A0A7W6H8F7_9HYPH</name>
<dbReference type="AlphaFoldDB" id="A0A7W6H8F7"/>
<dbReference type="InterPro" id="IPR037185">
    <property type="entry name" value="EmrE-like"/>
</dbReference>
<dbReference type="Gene3D" id="1.10.3730.20">
    <property type="match status" value="1"/>
</dbReference>
<evidence type="ECO:0000256" key="1">
    <source>
        <dbReference type="ARBA" id="ARBA00004141"/>
    </source>
</evidence>
<dbReference type="InterPro" id="IPR050638">
    <property type="entry name" value="AA-Vitamin_Transporters"/>
</dbReference>
<accession>A0A7W6H8F7</accession>
<feature type="transmembrane region" description="Helical" evidence="6">
    <location>
        <begin position="25"/>
        <end position="44"/>
    </location>
</feature>
<dbReference type="GO" id="GO:0016020">
    <property type="term" value="C:membrane"/>
    <property type="evidence" value="ECO:0007669"/>
    <property type="project" value="UniProtKB-SubCell"/>
</dbReference>
<feature type="transmembrane region" description="Helical" evidence="6">
    <location>
        <begin position="82"/>
        <end position="101"/>
    </location>
</feature>
<feature type="transmembrane region" description="Helical" evidence="6">
    <location>
        <begin position="228"/>
        <end position="248"/>
    </location>
</feature>
<feature type="transmembrane region" description="Helical" evidence="6">
    <location>
        <begin position="56"/>
        <end position="76"/>
    </location>
</feature>
<keyword evidence="4 6" id="KW-1133">Transmembrane helix</keyword>
<evidence type="ECO:0000313" key="9">
    <source>
        <dbReference type="Proteomes" id="UP000542776"/>
    </source>
</evidence>
<dbReference type="PANTHER" id="PTHR32322">
    <property type="entry name" value="INNER MEMBRANE TRANSPORTER"/>
    <property type="match status" value="1"/>
</dbReference>
<dbReference type="EMBL" id="JACIEK010000018">
    <property type="protein sequence ID" value="MBB4000346.1"/>
    <property type="molecule type" value="Genomic_DNA"/>
</dbReference>
<evidence type="ECO:0000256" key="3">
    <source>
        <dbReference type="ARBA" id="ARBA00022692"/>
    </source>
</evidence>
<proteinExistence type="inferred from homology"/>
<keyword evidence="5 6" id="KW-0472">Membrane</keyword>
<dbReference type="PANTHER" id="PTHR32322:SF2">
    <property type="entry name" value="EAMA DOMAIN-CONTAINING PROTEIN"/>
    <property type="match status" value="1"/>
</dbReference>
<feature type="transmembrane region" description="Helical" evidence="6">
    <location>
        <begin position="110"/>
        <end position="128"/>
    </location>
</feature>
<dbReference type="Proteomes" id="UP000542776">
    <property type="component" value="Unassembled WGS sequence"/>
</dbReference>
<evidence type="ECO:0000259" key="7">
    <source>
        <dbReference type="Pfam" id="PF00892"/>
    </source>
</evidence>
<dbReference type="SUPFAM" id="SSF103481">
    <property type="entry name" value="Multidrug resistance efflux transporter EmrE"/>
    <property type="match status" value="2"/>
</dbReference>
<evidence type="ECO:0000313" key="8">
    <source>
        <dbReference type="EMBL" id="MBB4000346.1"/>
    </source>
</evidence>
<evidence type="ECO:0000256" key="4">
    <source>
        <dbReference type="ARBA" id="ARBA00022989"/>
    </source>
</evidence>
<feature type="transmembrane region" description="Helical" evidence="6">
    <location>
        <begin position="164"/>
        <end position="183"/>
    </location>
</feature>
<feature type="domain" description="EamA" evidence="7">
    <location>
        <begin position="134"/>
        <end position="271"/>
    </location>
</feature>